<dbReference type="RefSeq" id="WP_160885350.1">
    <property type="nucleotide sequence ID" value="NZ_WURB01000010.1"/>
</dbReference>
<dbReference type="InterPro" id="IPR052155">
    <property type="entry name" value="Biofilm_reg_signaling"/>
</dbReference>
<dbReference type="SMART" id="SM00052">
    <property type="entry name" value="EAL"/>
    <property type="match status" value="1"/>
</dbReference>
<dbReference type="InterPro" id="IPR029787">
    <property type="entry name" value="Nucleotide_cyclase"/>
</dbReference>
<dbReference type="Gene3D" id="2.10.70.100">
    <property type="match status" value="1"/>
</dbReference>
<evidence type="ECO:0000259" key="4">
    <source>
        <dbReference type="PROSITE" id="PS50887"/>
    </source>
</evidence>
<dbReference type="NCBIfam" id="TIGR00229">
    <property type="entry name" value="sensory_box"/>
    <property type="match status" value="3"/>
</dbReference>
<dbReference type="InterPro" id="IPR035965">
    <property type="entry name" value="PAS-like_dom_sf"/>
</dbReference>
<feature type="domain" description="PAS" evidence="1">
    <location>
        <begin position="264"/>
        <end position="325"/>
    </location>
</feature>
<dbReference type="SMART" id="SM00091">
    <property type="entry name" value="PAS"/>
    <property type="match status" value="4"/>
</dbReference>
<name>A0A7X3MT52_9HYPH</name>
<dbReference type="PROSITE" id="PS50883">
    <property type="entry name" value="EAL"/>
    <property type="match status" value="1"/>
</dbReference>
<feature type="domain" description="PAC" evidence="2">
    <location>
        <begin position="339"/>
        <end position="392"/>
    </location>
</feature>
<comment type="caution">
    <text evidence="5">The sequence shown here is derived from an EMBL/GenBank/DDBJ whole genome shotgun (WGS) entry which is preliminary data.</text>
</comment>
<dbReference type="CDD" id="cd01949">
    <property type="entry name" value="GGDEF"/>
    <property type="match status" value="1"/>
</dbReference>
<dbReference type="EMBL" id="WURB01000010">
    <property type="protein sequence ID" value="MXQ12762.1"/>
    <property type="molecule type" value="Genomic_DNA"/>
</dbReference>
<dbReference type="SMART" id="SM00267">
    <property type="entry name" value="GGDEF"/>
    <property type="match status" value="1"/>
</dbReference>
<dbReference type="FunFam" id="3.30.450.20:FF:000099">
    <property type="entry name" value="Sensory box sensor histidine kinase"/>
    <property type="match status" value="1"/>
</dbReference>
<dbReference type="OrthoDB" id="9814202at2"/>
<feature type="domain" description="EAL" evidence="3">
    <location>
        <begin position="684"/>
        <end position="939"/>
    </location>
</feature>
<dbReference type="CDD" id="cd00130">
    <property type="entry name" value="PAS"/>
    <property type="match status" value="3"/>
</dbReference>
<dbReference type="PANTHER" id="PTHR44757:SF2">
    <property type="entry name" value="BIOFILM ARCHITECTURE MAINTENANCE PROTEIN MBAA"/>
    <property type="match status" value="1"/>
</dbReference>
<dbReference type="Pfam" id="PF08447">
    <property type="entry name" value="PAS_3"/>
    <property type="match status" value="3"/>
</dbReference>
<dbReference type="InterPro" id="IPR000700">
    <property type="entry name" value="PAS-assoc_C"/>
</dbReference>
<dbReference type="InterPro" id="IPR001633">
    <property type="entry name" value="EAL_dom"/>
</dbReference>
<gene>
    <name evidence="5" type="ORF">GR328_15110</name>
</gene>
<feature type="domain" description="GGDEF" evidence="4">
    <location>
        <begin position="542"/>
        <end position="675"/>
    </location>
</feature>
<dbReference type="SMART" id="SM00086">
    <property type="entry name" value="PAC"/>
    <property type="match status" value="4"/>
</dbReference>
<evidence type="ECO:0000259" key="3">
    <source>
        <dbReference type="PROSITE" id="PS50883"/>
    </source>
</evidence>
<proteinExistence type="predicted"/>
<dbReference type="InterPro" id="IPR013655">
    <property type="entry name" value="PAS_fold_3"/>
</dbReference>
<dbReference type="Pfam" id="PF00990">
    <property type="entry name" value="GGDEF"/>
    <property type="match status" value="1"/>
</dbReference>
<dbReference type="FunFam" id="3.30.70.270:FF:000001">
    <property type="entry name" value="Diguanylate cyclase domain protein"/>
    <property type="match status" value="1"/>
</dbReference>
<protein>
    <submittedName>
        <fullName evidence="5">EAL domain-containing protein</fullName>
    </submittedName>
</protein>
<feature type="domain" description="PAC" evidence="2">
    <location>
        <begin position="211"/>
        <end position="263"/>
    </location>
</feature>
<evidence type="ECO:0000259" key="1">
    <source>
        <dbReference type="PROSITE" id="PS50112"/>
    </source>
</evidence>
<dbReference type="SUPFAM" id="SSF55073">
    <property type="entry name" value="Nucleotide cyclase"/>
    <property type="match status" value="1"/>
</dbReference>
<dbReference type="PROSITE" id="PS50113">
    <property type="entry name" value="PAC"/>
    <property type="match status" value="3"/>
</dbReference>
<dbReference type="PANTHER" id="PTHR44757">
    <property type="entry name" value="DIGUANYLATE CYCLASE DGCP"/>
    <property type="match status" value="1"/>
</dbReference>
<feature type="domain" description="PAC" evidence="2">
    <location>
        <begin position="86"/>
        <end position="138"/>
    </location>
</feature>
<dbReference type="InterPro" id="IPR043128">
    <property type="entry name" value="Rev_trsase/Diguanyl_cyclase"/>
</dbReference>
<accession>A0A7X3MT52</accession>
<dbReference type="Pfam" id="PF00563">
    <property type="entry name" value="EAL"/>
    <property type="match status" value="1"/>
</dbReference>
<dbReference type="GO" id="GO:0003824">
    <property type="term" value="F:catalytic activity"/>
    <property type="evidence" value="ECO:0007669"/>
    <property type="project" value="UniProtKB-ARBA"/>
</dbReference>
<reference evidence="5 6" key="2">
    <citation type="submission" date="2020-01" db="EMBL/GenBank/DDBJ databases">
        <title>Microvirga sp. nov., an arsenate reduction bacterium isolated from Tibet hotspring sediments.</title>
        <authorList>
            <person name="Xian W.-D."/>
            <person name="Li W.-J."/>
        </authorList>
    </citation>
    <scope>NUCLEOTIDE SEQUENCE [LARGE SCALE GENOMIC DNA]</scope>
    <source>
        <strain evidence="5 6">KCTC 23863</strain>
    </source>
</reference>
<dbReference type="InterPro" id="IPR001610">
    <property type="entry name" value="PAC"/>
</dbReference>
<dbReference type="Gene3D" id="3.30.70.270">
    <property type="match status" value="1"/>
</dbReference>
<dbReference type="InterPro" id="IPR000160">
    <property type="entry name" value="GGDEF_dom"/>
</dbReference>
<dbReference type="AlphaFoldDB" id="A0A7X3MT52"/>
<keyword evidence="6" id="KW-1185">Reference proteome</keyword>
<sequence>MEQGQIAEARAQLSGAAPQIAIDAMPHMVRLFCVDDHSVHHNRRWHEFTGLSRSAPGEAWLDLVHPDDREGALAAWKNALETGAACEFEHRLLHRSGAHRWVLCHASPIRGAQGRIEHWVGTYTDIHAWKEAEQTFAESEERYRALVEATASMVWRASPDGRILRGWGWKEFCGQEPEEYEGHGWLNVVHPEDYEAVTSVWCGALSSSQVAEKEFRVRHRSGDYRWVLSRAIPLKNADGAVREWVGTITDIHDQRRAQNTLRTSEERLRLAAETTSAGIWDLDLVTGSVEWTAEIWDILGLTPDVPAAIEHFFARVHPDDLADVRGKAFADVPGKGPQYNSMFRIVRADSGQVRWIESSVRMVLGDNGQPIRKVGMIQDVTQRKLSEDMLLATEERLRLAMQAGRMIAWEHDLDTGYVTRSVNSIELLGIDSGPLSEFLERVPPEDRLARDQFIEKISATGSDTMEFRYTLPSGKTLWLASRGERAGPNRVVGVTFDITDRKAAEEKVWRSANHDGLTGLPNRVLFQRYLEQALGEAKENGTSVSLLMIDLDDFKDVNDTLGHDAGDMLLKQTADRLSVMMREQDTVARLGGDEFAVLVVEPLRLSHAANLGEIILRRLRKPFTYAGRTLINRASIGVAAYPDHDSEPVELMKDADIALYRAKAEGRGRVVTYDPGMRLLTEHRLALGRDMREAISHDQFVPFYQPKICLSSGRIVGLEALARWQHKDKGILTPSVFEAVFDDPELAPAIGKRLIGKIASDMRRWLDGGCEFGRVAFNLSSVEFNQPNLADDVIRVFNLVKVPTDRFEVEVTEKVLLDGQFGLVSHILERFHEHDVRIALDDFGTGYASLIHLKRFPVDHIKIDRSFVADLEHDDDNAAIVAAVIGLGHSLGLHVTAEGVETEGQALRLRTMGCHSAQGYFYARPMPAAQMTELLAAWPVRVTSEASES</sequence>
<evidence type="ECO:0000259" key="2">
    <source>
        <dbReference type="PROSITE" id="PS50113"/>
    </source>
</evidence>
<dbReference type="SUPFAM" id="SSF55785">
    <property type="entry name" value="PYP-like sensor domain (PAS domain)"/>
    <property type="match status" value="4"/>
</dbReference>
<dbReference type="Gene3D" id="3.20.20.450">
    <property type="entry name" value="EAL domain"/>
    <property type="match status" value="1"/>
</dbReference>
<evidence type="ECO:0000313" key="6">
    <source>
        <dbReference type="Proteomes" id="UP000436483"/>
    </source>
</evidence>
<dbReference type="InterPro" id="IPR035919">
    <property type="entry name" value="EAL_sf"/>
</dbReference>
<dbReference type="CDD" id="cd01948">
    <property type="entry name" value="EAL"/>
    <property type="match status" value="1"/>
</dbReference>
<dbReference type="SUPFAM" id="SSF141868">
    <property type="entry name" value="EAL domain-like"/>
    <property type="match status" value="1"/>
</dbReference>
<dbReference type="InterPro" id="IPR000014">
    <property type="entry name" value="PAS"/>
</dbReference>
<evidence type="ECO:0000313" key="5">
    <source>
        <dbReference type="EMBL" id="MXQ12762.1"/>
    </source>
</evidence>
<organism evidence="5 6">
    <name type="scientific">Microvirga makkahensis</name>
    <dbReference type="NCBI Taxonomy" id="1128670"/>
    <lineage>
        <taxon>Bacteria</taxon>
        <taxon>Pseudomonadati</taxon>
        <taxon>Pseudomonadota</taxon>
        <taxon>Alphaproteobacteria</taxon>
        <taxon>Hyphomicrobiales</taxon>
        <taxon>Methylobacteriaceae</taxon>
        <taxon>Microvirga</taxon>
    </lineage>
</organism>
<dbReference type="Gene3D" id="3.30.450.20">
    <property type="entry name" value="PAS domain"/>
    <property type="match status" value="4"/>
</dbReference>
<dbReference type="Proteomes" id="UP000436483">
    <property type="component" value="Unassembled WGS sequence"/>
</dbReference>
<dbReference type="PROSITE" id="PS50112">
    <property type="entry name" value="PAS"/>
    <property type="match status" value="1"/>
</dbReference>
<dbReference type="PROSITE" id="PS50887">
    <property type="entry name" value="GGDEF"/>
    <property type="match status" value="1"/>
</dbReference>
<reference evidence="5 6" key="1">
    <citation type="submission" date="2019-12" db="EMBL/GenBank/DDBJ databases">
        <authorList>
            <person name="Yuan C.-G."/>
        </authorList>
    </citation>
    <scope>NUCLEOTIDE SEQUENCE [LARGE SCALE GENOMIC DNA]</scope>
    <source>
        <strain evidence="5 6">KCTC 23863</strain>
    </source>
</reference>
<dbReference type="NCBIfam" id="TIGR00254">
    <property type="entry name" value="GGDEF"/>
    <property type="match status" value="1"/>
</dbReference>